<evidence type="ECO:0000313" key="3">
    <source>
        <dbReference type="EnsemblMetazoa" id="ADIR008217-PA"/>
    </source>
</evidence>
<evidence type="ECO:0000256" key="1">
    <source>
        <dbReference type="ARBA" id="ARBA00038228"/>
    </source>
</evidence>
<reference evidence="4" key="1">
    <citation type="submission" date="2013-03" db="EMBL/GenBank/DDBJ databases">
        <title>The Genome Sequence of Anopheles dirus WRAIR2.</title>
        <authorList>
            <consortium name="The Broad Institute Genomics Platform"/>
            <person name="Neafsey D.E."/>
            <person name="Walton C."/>
            <person name="Walker B."/>
            <person name="Young S.K."/>
            <person name="Zeng Q."/>
            <person name="Gargeya S."/>
            <person name="Fitzgerald M."/>
            <person name="Haas B."/>
            <person name="Abouelleil A."/>
            <person name="Allen A.W."/>
            <person name="Alvarado L."/>
            <person name="Arachchi H.M."/>
            <person name="Berlin A.M."/>
            <person name="Chapman S.B."/>
            <person name="Gainer-Dewar J."/>
            <person name="Goldberg J."/>
            <person name="Griggs A."/>
            <person name="Gujja S."/>
            <person name="Hansen M."/>
            <person name="Howarth C."/>
            <person name="Imamovic A."/>
            <person name="Ireland A."/>
            <person name="Larimer J."/>
            <person name="McCowan C."/>
            <person name="Murphy C."/>
            <person name="Pearson M."/>
            <person name="Poon T.W."/>
            <person name="Priest M."/>
            <person name="Roberts A."/>
            <person name="Saif S."/>
            <person name="Shea T."/>
            <person name="Sisk P."/>
            <person name="Sykes S."/>
            <person name="Wortman J."/>
            <person name="Nusbaum C."/>
            <person name="Birren B."/>
        </authorList>
    </citation>
    <scope>NUCLEOTIDE SEQUENCE [LARGE SCALE GENOMIC DNA]</scope>
    <source>
        <strain evidence="4">WRAIR2</strain>
    </source>
</reference>
<reference evidence="3" key="2">
    <citation type="submission" date="2020-05" db="UniProtKB">
        <authorList>
            <consortium name="EnsemblMetazoa"/>
        </authorList>
    </citation>
    <scope>IDENTIFICATION</scope>
    <source>
        <strain evidence="3">WRAIR2</strain>
    </source>
</reference>
<accession>A0A182NKN7</accession>
<dbReference type="Pfam" id="PF13279">
    <property type="entry name" value="4HBT_2"/>
    <property type="match status" value="1"/>
</dbReference>
<dbReference type="Gene3D" id="3.10.129.10">
    <property type="entry name" value="Hotdog Thioesterase"/>
    <property type="match status" value="1"/>
</dbReference>
<dbReference type="PANTHER" id="PTHR12475:SF11">
    <property type="entry name" value="PROTEIN THEM6"/>
    <property type="match status" value="1"/>
</dbReference>
<dbReference type="InterPro" id="IPR051490">
    <property type="entry name" value="THEM6_lcsJ_thioesterase"/>
</dbReference>
<dbReference type="EnsemblMetazoa" id="ADIR008217-RA">
    <property type="protein sequence ID" value="ADIR008217-PA"/>
    <property type="gene ID" value="ADIR008217"/>
</dbReference>
<comment type="similarity">
    <text evidence="1">Belongs to the THEM6 family.</text>
</comment>
<organism evidence="3 4">
    <name type="scientific">Anopheles dirus</name>
    <dbReference type="NCBI Taxonomy" id="7168"/>
    <lineage>
        <taxon>Eukaryota</taxon>
        <taxon>Metazoa</taxon>
        <taxon>Ecdysozoa</taxon>
        <taxon>Arthropoda</taxon>
        <taxon>Hexapoda</taxon>
        <taxon>Insecta</taxon>
        <taxon>Pterygota</taxon>
        <taxon>Neoptera</taxon>
        <taxon>Endopterygota</taxon>
        <taxon>Diptera</taxon>
        <taxon>Nematocera</taxon>
        <taxon>Culicoidea</taxon>
        <taxon>Culicidae</taxon>
        <taxon>Anophelinae</taxon>
        <taxon>Anopheles</taxon>
    </lineage>
</organism>
<dbReference type="SUPFAM" id="SSF54637">
    <property type="entry name" value="Thioesterase/thiol ester dehydrase-isomerase"/>
    <property type="match status" value="1"/>
</dbReference>
<keyword evidence="4" id="KW-1185">Reference proteome</keyword>
<dbReference type="InterPro" id="IPR029069">
    <property type="entry name" value="HotDog_dom_sf"/>
</dbReference>
<dbReference type="Proteomes" id="UP000075884">
    <property type="component" value="Unassembled WGS sequence"/>
</dbReference>
<dbReference type="PANTHER" id="PTHR12475">
    <property type="match status" value="1"/>
</dbReference>
<dbReference type="AlphaFoldDB" id="A0A182NKN7"/>
<name>A0A182NKN7_9DIPT</name>
<evidence type="ECO:0000256" key="2">
    <source>
        <dbReference type="ARBA" id="ARBA00041112"/>
    </source>
</evidence>
<evidence type="ECO:0000313" key="4">
    <source>
        <dbReference type="Proteomes" id="UP000075884"/>
    </source>
</evidence>
<sequence length="268" mass="29692">MLCTALGIVLGVLVALYGLFELHYFLRMCLCVVTARYLKKRMHILDTGTVVGLCLTNDIDTLLYHMNNARYLREIDFARVDFYERTALYRTIRSKGGSVVQGATTIRYRRFIRPFTRFTISSRVSGAAEVAHSTHSSPNSTPMSSSQIVYWDNQSIFMEHRFLGGADGFIHCIALCRQRVMQCSVEDVMATLLKSGIGLQQAAAAKKQPNTTTTSSTEFLEKVETGTGGVGGGVMPDPASLSKPDLPLEVAKWLEWNDISSASLRSEC</sequence>
<dbReference type="VEuPathDB" id="VectorBase:ADIR008217"/>
<protein>
    <recommendedName>
        <fullName evidence="2">Protein THEM6</fullName>
    </recommendedName>
</protein>
<proteinExistence type="inferred from homology"/>
<dbReference type="CDD" id="cd00586">
    <property type="entry name" value="4HBT"/>
    <property type="match status" value="1"/>
</dbReference>